<accession>A0A9P6CP30</accession>
<comment type="caution">
    <text evidence="1">The sequence shown here is derived from an EMBL/GenBank/DDBJ whole genome shotgun (WGS) entry which is preliminary data.</text>
</comment>
<organism evidence="1 2">
    <name type="scientific">Pholiota conissans</name>
    <dbReference type="NCBI Taxonomy" id="109636"/>
    <lineage>
        <taxon>Eukaryota</taxon>
        <taxon>Fungi</taxon>
        <taxon>Dikarya</taxon>
        <taxon>Basidiomycota</taxon>
        <taxon>Agaricomycotina</taxon>
        <taxon>Agaricomycetes</taxon>
        <taxon>Agaricomycetidae</taxon>
        <taxon>Agaricales</taxon>
        <taxon>Agaricineae</taxon>
        <taxon>Strophariaceae</taxon>
        <taxon>Pholiota</taxon>
    </lineage>
</organism>
<dbReference type="Proteomes" id="UP000807469">
    <property type="component" value="Unassembled WGS sequence"/>
</dbReference>
<protein>
    <submittedName>
        <fullName evidence="1">Uncharacterized protein</fullName>
    </submittedName>
</protein>
<sequence length="368" mass="41327">MAIQSGKFSVALTIPVELFRPIMRALGVDRRALAVLARSCRFLYAEAMGPLYNSITDSSASDADLHTAFLSSLTDAPHLGSLVSVYHSVGIIHHEQSAMWGLLHRAFGCMTNLKTLHLQTYGRIPASALLLNAPFQLEHLYLGTNAEGWPIATVLQQQRALRYLYLQVQAGVSFPLACCPDLKELAGNRDTLEGLLPGRRVEHVVLVPAFINFMEERSDWDVEYSIAPALMNIRTLSFGAFFDRPNLCVIVNHLTQLEQLELVGLLENELFLLEQIPSLRELVVSFNWGSSFIPIPADAQYRQHLVGGIFASCPNLRYVEIACERGADNSEVWYERWSRDELQAPPQFILTNYVKCRRFSTNCVQCIN</sequence>
<keyword evidence="2" id="KW-1185">Reference proteome</keyword>
<dbReference type="SUPFAM" id="SSF52047">
    <property type="entry name" value="RNI-like"/>
    <property type="match status" value="1"/>
</dbReference>
<dbReference type="EMBL" id="MU155438">
    <property type="protein sequence ID" value="KAF9473497.1"/>
    <property type="molecule type" value="Genomic_DNA"/>
</dbReference>
<dbReference type="OrthoDB" id="3232239at2759"/>
<dbReference type="AlphaFoldDB" id="A0A9P6CP30"/>
<proteinExistence type="predicted"/>
<gene>
    <name evidence="1" type="ORF">BDN70DRAFT_997605</name>
</gene>
<dbReference type="Gene3D" id="3.80.10.10">
    <property type="entry name" value="Ribonuclease Inhibitor"/>
    <property type="match status" value="1"/>
</dbReference>
<name>A0A9P6CP30_9AGAR</name>
<reference evidence="1" key="1">
    <citation type="submission" date="2020-11" db="EMBL/GenBank/DDBJ databases">
        <authorList>
            <consortium name="DOE Joint Genome Institute"/>
            <person name="Ahrendt S."/>
            <person name="Riley R."/>
            <person name="Andreopoulos W."/>
            <person name="Labutti K."/>
            <person name="Pangilinan J."/>
            <person name="Ruiz-Duenas F.J."/>
            <person name="Barrasa J.M."/>
            <person name="Sanchez-Garcia M."/>
            <person name="Camarero S."/>
            <person name="Miyauchi S."/>
            <person name="Serrano A."/>
            <person name="Linde D."/>
            <person name="Babiker R."/>
            <person name="Drula E."/>
            <person name="Ayuso-Fernandez I."/>
            <person name="Pacheco R."/>
            <person name="Padilla G."/>
            <person name="Ferreira P."/>
            <person name="Barriuso J."/>
            <person name="Kellner H."/>
            <person name="Castanera R."/>
            <person name="Alfaro M."/>
            <person name="Ramirez L."/>
            <person name="Pisabarro A.G."/>
            <person name="Kuo A."/>
            <person name="Tritt A."/>
            <person name="Lipzen A."/>
            <person name="He G."/>
            <person name="Yan M."/>
            <person name="Ng V."/>
            <person name="Cullen D."/>
            <person name="Martin F."/>
            <person name="Rosso M.-N."/>
            <person name="Henrissat B."/>
            <person name="Hibbett D."/>
            <person name="Martinez A.T."/>
            <person name="Grigoriev I.V."/>
        </authorList>
    </citation>
    <scope>NUCLEOTIDE SEQUENCE</scope>
    <source>
        <strain evidence="1">CIRM-BRFM 674</strain>
    </source>
</reference>
<dbReference type="InterPro" id="IPR032675">
    <property type="entry name" value="LRR_dom_sf"/>
</dbReference>
<evidence type="ECO:0000313" key="1">
    <source>
        <dbReference type="EMBL" id="KAF9473497.1"/>
    </source>
</evidence>
<evidence type="ECO:0000313" key="2">
    <source>
        <dbReference type="Proteomes" id="UP000807469"/>
    </source>
</evidence>